<name>A0AAE0B1Y0_9ROSI</name>
<proteinExistence type="predicted"/>
<dbReference type="Proteomes" id="UP001281410">
    <property type="component" value="Unassembled WGS sequence"/>
</dbReference>
<gene>
    <name evidence="1" type="ORF">Dsin_008194</name>
</gene>
<accession>A0AAE0B1Y0</accession>
<keyword evidence="2" id="KW-1185">Reference proteome</keyword>
<dbReference type="AlphaFoldDB" id="A0AAE0B1Y0"/>
<organism evidence="1 2">
    <name type="scientific">Dipteronia sinensis</name>
    <dbReference type="NCBI Taxonomy" id="43782"/>
    <lineage>
        <taxon>Eukaryota</taxon>
        <taxon>Viridiplantae</taxon>
        <taxon>Streptophyta</taxon>
        <taxon>Embryophyta</taxon>
        <taxon>Tracheophyta</taxon>
        <taxon>Spermatophyta</taxon>
        <taxon>Magnoliopsida</taxon>
        <taxon>eudicotyledons</taxon>
        <taxon>Gunneridae</taxon>
        <taxon>Pentapetalae</taxon>
        <taxon>rosids</taxon>
        <taxon>malvids</taxon>
        <taxon>Sapindales</taxon>
        <taxon>Sapindaceae</taxon>
        <taxon>Hippocastanoideae</taxon>
        <taxon>Acereae</taxon>
        <taxon>Dipteronia</taxon>
    </lineage>
</organism>
<evidence type="ECO:0000313" key="1">
    <source>
        <dbReference type="EMBL" id="KAK3228332.1"/>
    </source>
</evidence>
<sequence>MEGQLQIQTLVSKACYNDTGMMTMNNSREYHTILAVGEKSTISDTQNKFTVIGCDSYGYIEAVDWEITGQGKCKEARKNASYACKQNSECYESPANNIAEGYLCGCKNGCKNGYRGNPYLSDSEGCKDINECGEGENVKKCVRCWYKLCDPACV</sequence>
<protein>
    <submittedName>
        <fullName evidence="1">Uncharacterized protein</fullName>
    </submittedName>
</protein>
<comment type="caution">
    <text evidence="1">The sequence shown here is derived from an EMBL/GenBank/DDBJ whole genome shotgun (WGS) entry which is preliminary data.</text>
</comment>
<evidence type="ECO:0000313" key="2">
    <source>
        <dbReference type="Proteomes" id="UP001281410"/>
    </source>
</evidence>
<dbReference type="EMBL" id="JANJYJ010000002">
    <property type="protein sequence ID" value="KAK3228332.1"/>
    <property type="molecule type" value="Genomic_DNA"/>
</dbReference>
<dbReference type="PANTHER" id="PTHR33491">
    <property type="entry name" value="OSJNBA0016N04.9 PROTEIN"/>
    <property type="match status" value="1"/>
</dbReference>
<reference evidence="1" key="1">
    <citation type="journal article" date="2023" name="Plant J.">
        <title>Genome sequences and population genomics provide insights into the demographic history, inbreeding, and mutation load of two 'living fossil' tree species of Dipteronia.</title>
        <authorList>
            <person name="Feng Y."/>
            <person name="Comes H.P."/>
            <person name="Chen J."/>
            <person name="Zhu S."/>
            <person name="Lu R."/>
            <person name="Zhang X."/>
            <person name="Li P."/>
            <person name="Qiu J."/>
            <person name="Olsen K.M."/>
            <person name="Qiu Y."/>
        </authorList>
    </citation>
    <scope>NUCLEOTIDE SEQUENCE</scope>
    <source>
        <strain evidence="1">NBL</strain>
    </source>
</reference>